<dbReference type="InterPro" id="IPR009620">
    <property type="entry name" value="UPF0236"/>
</dbReference>
<proteinExistence type="inferred from homology"/>
<keyword evidence="3" id="KW-1185">Reference proteome</keyword>
<dbReference type="AlphaFoldDB" id="G2MR19"/>
<reference evidence="2 3" key="1">
    <citation type="submission" date="2011-08" db="EMBL/GenBank/DDBJ databases">
        <title>Complete sequence of Thermoanaerobacter wiegelii Rt8.B1.</title>
        <authorList>
            <consortium name="US DOE Joint Genome Institute"/>
            <person name="Lucas S."/>
            <person name="Han J."/>
            <person name="Lapidus A."/>
            <person name="Cheng J.-F."/>
            <person name="Goodwin L."/>
            <person name="Pitluck S."/>
            <person name="Peters L."/>
            <person name="Mikhailova N."/>
            <person name="Zeytun A."/>
            <person name="Daligault H."/>
            <person name="Detter J.C."/>
            <person name="Han C."/>
            <person name="Tapia R."/>
            <person name="Land M."/>
            <person name="Hauser L."/>
            <person name="Kyrpides N."/>
            <person name="Ivanova N."/>
            <person name="Pagani I."/>
            <person name="Hemme C."/>
            <person name="Woyke T."/>
        </authorList>
    </citation>
    <scope>NUCLEOTIDE SEQUENCE [LARGE SCALE GENOMIC DNA]</scope>
    <source>
        <strain evidence="2 3">Rt8.B1</strain>
    </source>
</reference>
<dbReference type="Pfam" id="PF06782">
    <property type="entry name" value="UPF0236"/>
    <property type="match status" value="1"/>
</dbReference>
<dbReference type="Proteomes" id="UP000008276">
    <property type="component" value="Chromosome"/>
</dbReference>
<evidence type="ECO:0000313" key="2">
    <source>
        <dbReference type="EMBL" id="AEM78429.1"/>
    </source>
</evidence>
<comment type="similarity">
    <text evidence="1">Belongs to the UPF0236 family.</text>
</comment>
<accession>G2MR19</accession>
<dbReference type="KEGG" id="twi:Thewi_1000"/>
<sequence>MKKTRDNPCDKIEIGNKTSQEGVSLVKKYIFEDIILQNALNFTREVIEIFGDLLNEGMDITRLVARIKEITDKLGSEVIEAIIEELDRIIKEDKRRKEKWIVERKDKKRLTTILGDIEYERTYYKSRQDGRYTYLVDDALEIGRHDRIEKGVKIKLVENAIEESYERSSKKACPEELSKQTVLNAIREIGEVEVKREIKEKKEVKVLYILYIEADEDHVPLQEGGDETPRLVYIHEGREERNGRNVLKNVYYKAYVGEKAEDIWIDVANYIEENYKEEKIEKIYIAGDGAPWIKEGLEWIVKSRFVLDRYHLNKYVLKATSKEPKYRDKIWRAINEGDKEELKKVFNELIKVTKEEREKEKVKEAKRYILNNWEGVEIYSKDKDVIGCSAEGHISHVFSSRLSRNPLGWSREGLKLMAKLRVFSKNGGDLREIEWGKKENINEGSYKLTKKQIKEAVRRVKTSTNEKINNITVLNIGKVTPIYKVLRAIKYAQVI</sequence>
<dbReference type="HOGENOM" id="CLU_091987_0_0_9"/>
<evidence type="ECO:0000313" key="3">
    <source>
        <dbReference type="Proteomes" id="UP000008276"/>
    </source>
</evidence>
<organism evidence="2 3">
    <name type="scientific">Thermoanaerobacter wiegelii Rt8.B1</name>
    <dbReference type="NCBI Taxonomy" id="697303"/>
    <lineage>
        <taxon>Bacteria</taxon>
        <taxon>Bacillati</taxon>
        <taxon>Bacillota</taxon>
        <taxon>Clostridia</taxon>
        <taxon>Thermoanaerobacterales</taxon>
        <taxon>Thermoanaerobacteraceae</taxon>
        <taxon>Thermoanaerobacter</taxon>
    </lineage>
</organism>
<dbReference type="NCBIfam" id="NF033529">
    <property type="entry name" value="transpos_ISLre2"/>
    <property type="match status" value="1"/>
</dbReference>
<dbReference type="STRING" id="697303.Thewi_1000"/>
<protein>
    <recommendedName>
        <fullName evidence="4">ISLre2 family transposase</fullName>
    </recommendedName>
</protein>
<name>G2MR19_9THEO</name>
<evidence type="ECO:0000256" key="1">
    <source>
        <dbReference type="ARBA" id="ARBA00006539"/>
    </source>
</evidence>
<evidence type="ECO:0008006" key="4">
    <source>
        <dbReference type="Google" id="ProtNLM"/>
    </source>
</evidence>
<dbReference type="eggNOG" id="COG3464">
    <property type="taxonomic scope" value="Bacteria"/>
</dbReference>
<dbReference type="EMBL" id="CP002991">
    <property type="protein sequence ID" value="AEM78429.1"/>
    <property type="molecule type" value="Genomic_DNA"/>
</dbReference>
<gene>
    <name evidence="2" type="ORF">Thewi_1000</name>
</gene>